<evidence type="ECO:0000256" key="1">
    <source>
        <dbReference type="SAM" id="Coils"/>
    </source>
</evidence>
<accession>A0A0G0G9G7</accession>
<keyword evidence="1" id="KW-0175">Coiled coil</keyword>
<protein>
    <submittedName>
        <fullName evidence="2">Uncharacterized protein</fullName>
    </submittedName>
</protein>
<organism evidence="2 3">
    <name type="scientific">Candidatus Nomurabacteria bacterium GW2011_GWA2_35_80</name>
    <dbReference type="NCBI Taxonomy" id="1618733"/>
    <lineage>
        <taxon>Bacteria</taxon>
        <taxon>Candidatus Nomuraibacteriota</taxon>
    </lineage>
</organism>
<feature type="coiled-coil region" evidence="1">
    <location>
        <begin position="17"/>
        <end position="44"/>
    </location>
</feature>
<sequence>MYRDSAVDNVEDKKRQLKIEEQPIKDAEKALKEAQNEVVAENRTRRENYAKTIQGGWSQTINFITSRGQHSFRGEREAANKILAGIQEEKK</sequence>
<evidence type="ECO:0000313" key="3">
    <source>
        <dbReference type="Proteomes" id="UP000034683"/>
    </source>
</evidence>
<dbReference type="EMBL" id="LBRA01000006">
    <property type="protein sequence ID" value="KKP88362.1"/>
    <property type="molecule type" value="Genomic_DNA"/>
</dbReference>
<gene>
    <name evidence="2" type="ORF">UR92_C0006G0003</name>
</gene>
<dbReference type="AlphaFoldDB" id="A0A0G0G9G7"/>
<name>A0A0G0G9G7_9BACT</name>
<dbReference type="Proteomes" id="UP000034683">
    <property type="component" value="Unassembled WGS sequence"/>
</dbReference>
<reference evidence="2 3" key="1">
    <citation type="journal article" date="2015" name="Nature">
        <title>rRNA introns, odd ribosomes, and small enigmatic genomes across a large radiation of phyla.</title>
        <authorList>
            <person name="Brown C.T."/>
            <person name="Hug L.A."/>
            <person name="Thomas B.C."/>
            <person name="Sharon I."/>
            <person name="Castelle C.J."/>
            <person name="Singh A."/>
            <person name="Wilkins M.J."/>
            <person name="Williams K.H."/>
            <person name="Banfield J.F."/>
        </authorList>
    </citation>
    <scope>NUCLEOTIDE SEQUENCE [LARGE SCALE GENOMIC DNA]</scope>
</reference>
<proteinExistence type="predicted"/>
<evidence type="ECO:0000313" key="2">
    <source>
        <dbReference type="EMBL" id="KKP88362.1"/>
    </source>
</evidence>
<comment type="caution">
    <text evidence="2">The sequence shown here is derived from an EMBL/GenBank/DDBJ whole genome shotgun (WGS) entry which is preliminary data.</text>
</comment>